<keyword evidence="3" id="KW-0804">Transcription</keyword>
<protein>
    <submittedName>
        <fullName evidence="7">TetR family transcriptional regulator</fullName>
    </submittedName>
</protein>
<dbReference type="Proteomes" id="UP000094243">
    <property type="component" value="Unassembled WGS sequence"/>
</dbReference>
<dbReference type="SUPFAM" id="SSF48498">
    <property type="entry name" value="Tetracyclin repressor-like, C-terminal domain"/>
    <property type="match status" value="2"/>
</dbReference>
<dbReference type="GO" id="GO:0003677">
    <property type="term" value="F:DNA binding"/>
    <property type="evidence" value="ECO:0007669"/>
    <property type="project" value="UniProtKB-UniRule"/>
</dbReference>
<evidence type="ECO:0000259" key="6">
    <source>
        <dbReference type="PROSITE" id="PS50977"/>
    </source>
</evidence>
<organism evidence="7 8">
    <name type="scientific">Mycolicibacterium holsaticum</name>
    <dbReference type="NCBI Taxonomy" id="152142"/>
    <lineage>
        <taxon>Bacteria</taxon>
        <taxon>Bacillati</taxon>
        <taxon>Actinomycetota</taxon>
        <taxon>Actinomycetes</taxon>
        <taxon>Mycobacteriales</taxon>
        <taxon>Mycobacteriaceae</taxon>
        <taxon>Mycolicibacterium</taxon>
    </lineage>
</organism>
<dbReference type="RefSeq" id="WP_069405227.1">
    <property type="nucleotide sequence ID" value="NZ_MIGZ01000052.1"/>
</dbReference>
<dbReference type="Pfam" id="PF16925">
    <property type="entry name" value="TetR_C_13"/>
    <property type="match status" value="1"/>
</dbReference>
<dbReference type="EMBL" id="MIGZ01000052">
    <property type="protein sequence ID" value="ODQ93990.1"/>
    <property type="molecule type" value="Genomic_DNA"/>
</dbReference>
<accession>A0A1E3RVW1</accession>
<evidence type="ECO:0000256" key="4">
    <source>
        <dbReference type="PROSITE-ProRule" id="PRU00335"/>
    </source>
</evidence>
<dbReference type="InterPro" id="IPR011075">
    <property type="entry name" value="TetR_C"/>
</dbReference>
<feature type="DNA-binding region" description="H-T-H motif" evidence="4">
    <location>
        <begin position="40"/>
        <end position="59"/>
    </location>
</feature>
<feature type="DNA-binding region" description="H-T-H motif" evidence="4">
    <location>
        <begin position="267"/>
        <end position="286"/>
    </location>
</feature>
<dbReference type="PANTHER" id="PTHR47506:SF1">
    <property type="entry name" value="HTH-TYPE TRANSCRIPTIONAL REGULATOR YJDC"/>
    <property type="match status" value="1"/>
</dbReference>
<evidence type="ECO:0000313" key="8">
    <source>
        <dbReference type="Proteomes" id="UP000094243"/>
    </source>
</evidence>
<dbReference type="PROSITE" id="PS50977">
    <property type="entry name" value="HTH_TETR_2"/>
    <property type="match status" value="2"/>
</dbReference>
<gene>
    <name evidence="7" type="ORF">BHQ17_11075</name>
</gene>
<evidence type="ECO:0000256" key="5">
    <source>
        <dbReference type="SAM" id="MobiDB-lite"/>
    </source>
</evidence>
<feature type="domain" description="HTH tetR-type" evidence="6">
    <location>
        <begin position="17"/>
        <end position="77"/>
    </location>
</feature>
<evidence type="ECO:0000313" key="7">
    <source>
        <dbReference type="EMBL" id="ODQ93990.1"/>
    </source>
</evidence>
<dbReference type="Pfam" id="PF00440">
    <property type="entry name" value="TetR_N"/>
    <property type="match status" value="1"/>
</dbReference>
<dbReference type="PANTHER" id="PTHR47506">
    <property type="entry name" value="TRANSCRIPTIONAL REGULATORY PROTEIN"/>
    <property type="match status" value="1"/>
</dbReference>
<comment type="caution">
    <text evidence="7">The sequence shown here is derived from an EMBL/GenBank/DDBJ whole genome shotgun (WGS) entry which is preliminary data.</text>
</comment>
<sequence>MGAADSSGTQAFTTKGLATRERILRAAAEVILSEGLTGFSNEKVRQAASVSGSQLSHYFDDRQSLIRAVLERQIEVVLDFHRQPALHGLDTFTDWEHWADLNMRYLRKIGYRSTPTYHTLAGQLAKSDDETRRTFANGYWRWVDLLTESFQRMKDRGVLVSAAEPRQLALVVVAGHQGAGTLAFAYRQSWPLADMTRFIVNYLRLFAVDPAERVPRPPRRRRGRPVDPAADTEPGDARYTSKGMATRARIVDGAAELILQRGVRGTSLIDVRRHVGVSGSQLSHYFTDKHDLTRQVIAARRRCVEEFHTQPELRRLDTLPALRRWAELCWQESGSCYLENGCVYGSLAGELLEADDLLLDDLAVGYDRWLQLFEDGLTAMRASGELCPDAHPRHLAVALVGAHQGGTMLTHMTKSADPFRAVVDAAVDYVASFQPVPRKRAVRKVSRSKAKR</sequence>
<dbReference type="InterPro" id="IPR036271">
    <property type="entry name" value="Tet_transcr_reg_TetR-rel_C_sf"/>
</dbReference>
<evidence type="ECO:0000256" key="2">
    <source>
        <dbReference type="ARBA" id="ARBA00023125"/>
    </source>
</evidence>
<dbReference type="OrthoDB" id="3827407at2"/>
<dbReference type="InterPro" id="IPR009057">
    <property type="entry name" value="Homeodomain-like_sf"/>
</dbReference>
<dbReference type="Gene3D" id="1.10.357.10">
    <property type="entry name" value="Tetracycline Repressor, domain 2"/>
    <property type="match status" value="2"/>
</dbReference>
<dbReference type="SUPFAM" id="SSF46689">
    <property type="entry name" value="Homeodomain-like"/>
    <property type="match status" value="2"/>
</dbReference>
<feature type="domain" description="HTH tetR-type" evidence="6">
    <location>
        <begin position="244"/>
        <end position="304"/>
    </location>
</feature>
<dbReference type="InterPro" id="IPR001647">
    <property type="entry name" value="HTH_TetR"/>
</dbReference>
<evidence type="ECO:0000256" key="3">
    <source>
        <dbReference type="ARBA" id="ARBA00023163"/>
    </source>
</evidence>
<evidence type="ECO:0000256" key="1">
    <source>
        <dbReference type="ARBA" id="ARBA00023015"/>
    </source>
</evidence>
<dbReference type="AlphaFoldDB" id="A0A1E3RVW1"/>
<proteinExistence type="predicted"/>
<keyword evidence="8" id="KW-1185">Reference proteome</keyword>
<keyword evidence="2 4" id="KW-0238">DNA-binding</keyword>
<keyword evidence="1" id="KW-0805">Transcription regulation</keyword>
<feature type="region of interest" description="Disordered" evidence="5">
    <location>
        <begin position="214"/>
        <end position="239"/>
    </location>
</feature>
<name>A0A1E3RVW1_9MYCO</name>
<reference evidence="8" key="1">
    <citation type="submission" date="2016-09" db="EMBL/GenBank/DDBJ databases">
        <authorList>
            <person name="Greninger A.L."/>
            <person name="Jerome K.R."/>
            <person name="Mcnair B."/>
            <person name="Wallis C."/>
            <person name="Fang F."/>
        </authorList>
    </citation>
    <scope>NUCLEOTIDE SEQUENCE [LARGE SCALE GENOMIC DNA]</scope>
    <source>
        <strain evidence="8">M7</strain>
    </source>
</reference>